<organism evidence="1 2">
    <name type="scientific">Methylomicrobium album BG8</name>
    <dbReference type="NCBI Taxonomy" id="686340"/>
    <lineage>
        <taxon>Bacteria</taxon>
        <taxon>Pseudomonadati</taxon>
        <taxon>Pseudomonadota</taxon>
        <taxon>Gammaproteobacteria</taxon>
        <taxon>Methylococcales</taxon>
        <taxon>Methylococcaceae</taxon>
        <taxon>Methylomicrobium</taxon>
    </lineage>
</organism>
<proteinExistence type="predicted"/>
<dbReference type="EMBL" id="CM001475">
    <property type="protein sequence ID" value="EIC29141.1"/>
    <property type="molecule type" value="Genomic_DNA"/>
</dbReference>
<dbReference type="STRING" id="686340.Metal_1346"/>
<reference evidence="1 2" key="1">
    <citation type="journal article" date="2013" name="Genome Announc.">
        <title>Genome Sequence of the Obligate Gammaproteobacterial Methanotroph Methylomicrobium album Strain BG8.</title>
        <authorList>
            <person name="Kits K.D."/>
            <person name="Kalyuzhnaya M.G."/>
            <person name="Klotz M.G."/>
            <person name="Jetten M.S."/>
            <person name="Op den Camp H.J."/>
            <person name="Vuilleumier S."/>
            <person name="Bringel F."/>
            <person name="Dispirito A.A."/>
            <person name="Murrell J.C."/>
            <person name="Bruce D."/>
            <person name="Cheng J.F."/>
            <person name="Copeland A."/>
            <person name="Goodwin L."/>
            <person name="Hauser L."/>
            <person name="Lajus A."/>
            <person name="Land M.L."/>
            <person name="Lapidus A."/>
            <person name="Lucas S."/>
            <person name="Medigue C."/>
            <person name="Pitluck S."/>
            <person name="Woyke T."/>
            <person name="Zeytun A."/>
            <person name="Stein L.Y."/>
        </authorList>
    </citation>
    <scope>NUCLEOTIDE SEQUENCE [LARGE SCALE GENOMIC DNA]</scope>
    <source>
        <strain evidence="1 2">BG8</strain>
    </source>
</reference>
<sequence>MPAKKYRVKLTETERSELMGFLNKGRASSRKLTHARILLQCDESGGTPAKKDQDIAEALNISASSAERVRQRFVEEGLESALNPKVQARFRSKKLDGAAEAFLVATACTNPPEGRAEWSMQLLADKLVECKLVDSVSDETVRTTLKKMRLNRG</sequence>
<evidence type="ECO:0000313" key="1">
    <source>
        <dbReference type="EMBL" id="EIC29141.1"/>
    </source>
</evidence>
<dbReference type="Pfam" id="PF13565">
    <property type="entry name" value="HTH_32"/>
    <property type="match status" value="1"/>
</dbReference>
<accession>H8GJF1</accession>
<dbReference type="SUPFAM" id="SSF46689">
    <property type="entry name" value="Homeodomain-like"/>
    <property type="match status" value="1"/>
</dbReference>
<name>H8GJF1_METAL</name>
<dbReference type="eggNOG" id="COG3415">
    <property type="taxonomic scope" value="Bacteria"/>
</dbReference>
<gene>
    <name evidence="1" type="ORF">Metal_1346</name>
</gene>
<evidence type="ECO:0008006" key="3">
    <source>
        <dbReference type="Google" id="ProtNLM"/>
    </source>
</evidence>
<dbReference type="AlphaFoldDB" id="H8GJF1"/>
<protein>
    <recommendedName>
        <fullName evidence="3">Transposase</fullName>
    </recommendedName>
</protein>
<evidence type="ECO:0000313" key="2">
    <source>
        <dbReference type="Proteomes" id="UP000005090"/>
    </source>
</evidence>
<dbReference type="Proteomes" id="UP000005090">
    <property type="component" value="Chromosome"/>
</dbReference>
<dbReference type="HOGENOM" id="CLU_041125_5_1_6"/>
<keyword evidence="2" id="KW-1185">Reference proteome</keyword>
<dbReference type="InterPro" id="IPR009057">
    <property type="entry name" value="Homeodomain-like_sf"/>
</dbReference>